<dbReference type="PANTHER" id="PTHR46098">
    <property type="entry name" value="TRNA (CYTOSINE(38)-C(5))-METHYLTRANSFERASE"/>
    <property type="match status" value="1"/>
</dbReference>
<evidence type="ECO:0000256" key="3">
    <source>
        <dbReference type="ARBA" id="ARBA00022691"/>
    </source>
</evidence>
<comment type="caution">
    <text evidence="8">The sequence shown here is derived from an EMBL/GenBank/DDBJ whole genome shotgun (WGS) entry which is preliminary data.</text>
</comment>
<dbReference type="PRINTS" id="PR00105">
    <property type="entry name" value="C5METTRFRASE"/>
</dbReference>
<evidence type="ECO:0000256" key="4">
    <source>
        <dbReference type="ARBA" id="ARBA00022747"/>
    </source>
</evidence>
<dbReference type="GO" id="GO:0003886">
    <property type="term" value="F:DNA (cytosine-5-)-methyltransferase activity"/>
    <property type="evidence" value="ECO:0007669"/>
    <property type="project" value="UniProtKB-EC"/>
</dbReference>
<dbReference type="InterPro" id="IPR001525">
    <property type="entry name" value="C5_MeTfrase"/>
</dbReference>
<keyword evidence="4" id="KW-0680">Restriction system</keyword>
<protein>
    <recommendedName>
        <fullName evidence="7">Cytosine-specific methyltransferase</fullName>
        <ecNumber evidence="7">2.1.1.37</ecNumber>
    </recommendedName>
</protein>
<dbReference type="Proteomes" id="UP000766246">
    <property type="component" value="Unassembled WGS sequence"/>
</dbReference>
<dbReference type="EC" id="2.1.1.37" evidence="7"/>
<evidence type="ECO:0000256" key="2">
    <source>
        <dbReference type="ARBA" id="ARBA00022679"/>
    </source>
</evidence>
<gene>
    <name evidence="8" type="primary">dcm</name>
    <name evidence="8" type="ORF">E7272_13660</name>
</gene>
<dbReference type="PROSITE" id="PS00094">
    <property type="entry name" value="C5_MTASE_1"/>
    <property type="match status" value="1"/>
</dbReference>
<evidence type="ECO:0000313" key="8">
    <source>
        <dbReference type="EMBL" id="MBE5920870.1"/>
    </source>
</evidence>
<evidence type="ECO:0000256" key="5">
    <source>
        <dbReference type="PROSITE-ProRule" id="PRU01016"/>
    </source>
</evidence>
<keyword evidence="1 5" id="KW-0489">Methyltransferase</keyword>
<feature type="active site" evidence="5">
    <location>
        <position position="100"/>
    </location>
</feature>
<proteinExistence type="inferred from homology"/>
<dbReference type="PROSITE" id="PS51679">
    <property type="entry name" value="SAM_MT_C5"/>
    <property type="match status" value="1"/>
</dbReference>
<evidence type="ECO:0000313" key="9">
    <source>
        <dbReference type="Proteomes" id="UP000766246"/>
    </source>
</evidence>
<dbReference type="Pfam" id="PF00145">
    <property type="entry name" value="DNA_methylase"/>
    <property type="match status" value="1"/>
</dbReference>
<dbReference type="Gene3D" id="3.40.50.150">
    <property type="entry name" value="Vaccinia Virus protein VP39"/>
    <property type="match status" value="1"/>
</dbReference>
<dbReference type="Gene3D" id="3.90.120.10">
    <property type="entry name" value="DNA Methylase, subunit A, domain 2"/>
    <property type="match status" value="1"/>
</dbReference>
<dbReference type="GO" id="GO:0009307">
    <property type="term" value="P:DNA restriction-modification system"/>
    <property type="evidence" value="ECO:0007669"/>
    <property type="project" value="UniProtKB-KW"/>
</dbReference>
<name>A0A927UA78_9FIRM</name>
<sequence>MEKTVCELFAGVGGFRCGLNNINESVVYSPENNAKEKWQTVWYSQWEPAEKKTQYAHDCYKYHFGTCLDKNGNDTTNVNIEDVDKSTLPDFSLLVGGFPCQDYSVASTLATSKGLEGKKGVLWWSIRDILEEKKPPFVLLENVDRLLKSPASQRGRDFGIILACFRDEGYTVEWRVINAADYGYQQRRRRTFIFAYKNEETKYAKDITSAIKYVSEFGDEMHRGSIAKQIFTEGFFAKTFSVNTMDSKMIKIKKLPDGIGDLSAHFKFDFENAGVMRDGVIYTVKTVPAYDGKQITLGDIMDEGEVDEKYFIPEQKLYYTYPDIKHSDESHGKLPKEQRQTWQYLKGAKKLPRKAANGHEYIFSEGAIPMIDAYDKPARTMLTSEGSFSRTTHIVKDKATGRIRLLTAEETERIQGFPTGHTQFCMVGDEVVEMPTNKRRFMMGNALVVNLIRDMEKTLDEIFEKE</sequence>
<dbReference type="NCBIfam" id="TIGR00675">
    <property type="entry name" value="dcm"/>
    <property type="match status" value="1"/>
</dbReference>
<keyword evidence="2 5" id="KW-0808">Transferase</keyword>
<dbReference type="InterPro" id="IPR018117">
    <property type="entry name" value="C5_DNA_meth_AS"/>
</dbReference>
<dbReference type="EMBL" id="SVER01000058">
    <property type="protein sequence ID" value="MBE5920870.1"/>
    <property type="molecule type" value="Genomic_DNA"/>
</dbReference>
<dbReference type="AlphaFoldDB" id="A0A927UA78"/>
<evidence type="ECO:0000256" key="1">
    <source>
        <dbReference type="ARBA" id="ARBA00022603"/>
    </source>
</evidence>
<dbReference type="InterPro" id="IPR050750">
    <property type="entry name" value="C5-MTase"/>
</dbReference>
<dbReference type="InterPro" id="IPR029063">
    <property type="entry name" value="SAM-dependent_MTases_sf"/>
</dbReference>
<reference evidence="8" key="1">
    <citation type="submission" date="2019-04" db="EMBL/GenBank/DDBJ databases">
        <title>Evolution of Biomass-Degrading Anaerobic Consortia Revealed by Metagenomics.</title>
        <authorList>
            <person name="Peng X."/>
        </authorList>
    </citation>
    <scope>NUCLEOTIDE SEQUENCE</scope>
    <source>
        <strain evidence="8">SIG311</strain>
    </source>
</reference>
<dbReference type="SUPFAM" id="SSF53335">
    <property type="entry name" value="S-adenosyl-L-methionine-dependent methyltransferases"/>
    <property type="match status" value="1"/>
</dbReference>
<dbReference type="PANTHER" id="PTHR46098:SF1">
    <property type="entry name" value="TRNA (CYTOSINE(38)-C(5))-METHYLTRANSFERASE"/>
    <property type="match status" value="1"/>
</dbReference>
<comment type="similarity">
    <text evidence="5 6">Belongs to the class I-like SAM-binding methyltransferase superfamily. C5-methyltransferase family.</text>
</comment>
<evidence type="ECO:0000256" key="6">
    <source>
        <dbReference type="RuleBase" id="RU000416"/>
    </source>
</evidence>
<dbReference type="GO" id="GO:0032259">
    <property type="term" value="P:methylation"/>
    <property type="evidence" value="ECO:0007669"/>
    <property type="project" value="UniProtKB-KW"/>
</dbReference>
<keyword evidence="3 5" id="KW-0949">S-adenosyl-L-methionine</keyword>
<evidence type="ECO:0000256" key="7">
    <source>
        <dbReference type="RuleBase" id="RU000417"/>
    </source>
</evidence>
<accession>A0A927UA78</accession>
<organism evidence="8 9">
    <name type="scientific">Pseudobutyrivibrio ruminis</name>
    <dbReference type="NCBI Taxonomy" id="46206"/>
    <lineage>
        <taxon>Bacteria</taxon>
        <taxon>Bacillati</taxon>
        <taxon>Bacillota</taxon>
        <taxon>Clostridia</taxon>
        <taxon>Lachnospirales</taxon>
        <taxon>Lachnospiraceae</taxon>
        <taxon>Pseudobutyrivibrio</taxon>
    </lineage>
</organism>
<comment type="catalytic activity">
    <reaction evidence="7">
        <text>a 2'-deoxycytidine in DNA + S-adenosyl-L-methionine = a 5-methyl-2'-deoxycytidine in DNA + S-adenosyl-L-homocysteine + H(+)</text>
        <dbReference type="Rhea" id="RHEA:13681"/>
        <dbReference type="Rhea" id="RHEA-COMP:11369"/>
        <dbReference type="Rhea" id="RHEA-COMP:11370"/>
        <dbReference type="ChEBI" id="CHEBI:15378"/>
        <dbReference type="ChEBI" id="CHEBI:57856"/>
        <dbReference type="ChEBI" id="CHEBI:59789"/>
        <dbReference type="ChEBI" id="CHEBI:85452"/>
        <dbReference type="ChEBI" id="CHEBI:85454"/>
        <dbReference type="EC" id="2.1.1.37"/>
    </reaction>
</comment>